<feature type="transmembrane region" description="Helical" evidence="7">
    <location>
        <begin position="105"/>
        <end position="125"/>
    </location>
</feature>
<feature type="transmembrane region" description="Helical" evidence="7">
    <location>
        <begin position="256"/>
        <end position="275"/>
    </location>
</feature>
<reference evidence="9 10" key="1">
    <citation type="journal article" date="2019" name="Nat. Microbiol.">
        <title>Mediterranean grassland soil C-N compound turnover is dependent on rainfall and depth, and is mediated by genomically divergent microorganisms.</title>
        <authorList>
            <person name="Diamond S."/>
            <person name="Andeer P.F."/>
            <person name="Li Z."/>
            <person name="Crits-Christoph A."/>
            <person name="Burstein D."/>
            <person name="Anantharaman K."/>
            <person name="Lane K.R."/>
            <person name="Thomas B.C."/>
            <person name="Pan C."/>
            <person name="Northen T.R."/>
            <person name="Banfield J.F."/>
        </authorList>
    </citation>
    <scope>NUCLEOTIDE SEQUENCE [LARGE SCALE GENOMIC DNA]</scope>
    <source>
        <strain evidence="9">NP_7</strain>
    </source>
</reference>
<dbReference type="InterPro" id="IPR037185">
    <property type="entry name" value="EmrE-like"/>
</dbReference>
<feature type="transmembrane region" description="Helical" evidence="7">
    <location>
        <begin position="165"/>
        <end position="185"/>
    </location>
</feature>
<protein>
    <submittedName>
        <fullName evidence="9">DMT family transporter</fullName>
    </submittedName>
</protein>
<organism evidence="9 10">
    <name type="scientific">Candidatus Segetimicrobium genomatis</name>
    <dbReference type="NCBI Taxonomy" id="2569760"/>
    <lineage>
        <taxon>Bacteria</taxon>
        <taxon>Bacillati</taxon>
        <taxon>Candidatus Sysuimicrobiota</taxon>
        <taxon>Candidatus Sysuimicrobiia</taxon>
        <taxon>Candidatus Sysuimicrobiales</taxon>
        <taxon>Candidatus Segetimicrobiaceae</taxon>
        <taxon>Candidatus Segetimicrobium</taxon>
    </lineage>
</organism>
<dbReference type="InterPro" id="IPR000620">
    <property type="entry name" value="EamA_dom"/>
</dbReference>
<feature type="region of interest" description="Disordered" evidence="6">
    <location>
        <begin position="301"/>
        <end position="324"/>
    </location>
</feature>
<evidence type="ECO:0000256" key="2">
    <source>
        <dbReference type="ARBA" id="ARBA00007362"/>
    </source>
</evidence>
<accession>A0A537JFP9</accession>
<evidence type="ECO:0000256" key="6">
    <source>
        <dbReference type="SAM" id="MobiDB-lite"/>
    </source>
</evidence>
<proteinExistence type="inferred from homology"/>
<dbReference type="Proteomes" id="UP000320048">
    <property type="component" value="Unassembled WGS sequence"/>
</dbReference>
<keyword evidence="3 7" id="KW-0812">Transmembrane</keyword>
<evidence type="ECO:0000313" key="10">
    <source>
        <dbReference type="Proteomes" id="UP000320048"/>
    </source>
</evidence>
<feature type="domain" description="EamA" evidence="8">
    <location>
        <begin position="162"/>
        <end position="295"/>
    </location>
</feature>
<feature type="transmembrane region" description="Helical" evidence="7">
    <location>
        <begin position="192"/>
        <end position="212"/>
    </location>
</feature>
<dbReference type="EMBL" id="VBAO01000130">
    <property type="protein sequence ID" value="TMI82363.1"/>
    <property type="molecule type" value="Genomic_DNA"/>
</dbReference>
<comment type="subcellular location">
    <subcellularLocation>
        <location evidence="1">Membrane</location>
        <topology evidence="1">Multi-pass membrane protein</topology>
    </subcellularLocation>
</comment>
<evidence type="ECO:0000256" key="5">
    <source>
        <dbReference type="ARBA" id="ARBA00023136"/>
    </source>
</evidence>
<feature type="transmembrane region" description="Helical" evidence="7">
    <location>
        <begin position="80"/>
        <end position="99"/>
    </location>
</feature>
<feature type="transmembrane region" description="Helical" evidence="7">
    <location>
        <begin position="224"/>
        <end position="244"/>
    </location>
</feature>
<keyword evidence="5 7" id="KW-0472">Membrane</keyword>
<evidence type="ECO:0000256" key="3">
    <source>
        <dbReference type="ARBA" id="ARBA00022692"/>
    </source>
</evidence>
<keyword evidence="4 7" id="KW-1133">Transmembrane helix</keyword>
<feature type="transmembrane region" description="Helical" evidence="7">
    <location>
        <begin position="281"/>
        <end position="297"/>
    </location>
</feature>
<name>A0A537JFP9_9BACT</name>
<comment type="similarity">
    <text evidence="2">Belongs to the EamA transporter family.</text>
</comment>
<dbReference type="SUPFAM" id="SSF103481">
    <property type="entry name" value="Multidrug resistance efflux transporter EmrE"/>
    <property type="match status" value="2"/>
</dbReference>
<comment type="caution">
    <text evidence="9">The sequence shown here is derived from an EMBL/GenBank/DDBJ whole genome shotgun (WGS) entry which is preliminary data.</text>
</comment>
<feature type="transmembrane region" description="Helical" evidence="7">
    <location>
        <begin position="40"/>
        <end position="59"/>
    </location>
</feature>
<dbReference type="Pfam" id="PF00892">
    <property type="entry name" value="EamA"/>
    <property type="match status" value="2"/>
</dbReference>
<feature type="transmembrane region" description="Helical" evidence="7">
    <location>
        <begin position="12"/>
        <end position="34"/>
    </location>
</feature>
<dbReference type="PANTHER" id="PTHR32322:SF2">
    <property type="entry name" value="EAMA DOMAIN-CONTAINING PROTEIN"/>
    <property type="match status" value="1"/>
</dbReference>
<sequence>MRQSQRLWQRHLPELVALLVVAIWGAGFAITKFALDQFNIPAFMSLRYLGLLALSWGVLVWRIRRTGEPFRVARGDLPRLALAGLLGYSFYIPLSTVGLSTTTAFSNALLVATAPLFMTLLTRLLRLETIGRRQVAGMLAALAGIVVFMLPAVGAGAGPSGRGDLLSLAAALFFAGYSVTSRSLLARYPLAALMASTLTIGTVPIILLSLSWMPAQAWSRITPAGWAAFAWTVVVPVYVAWTLWNWVMARLGVARASLFMYLVPIIGAGTSWVLLGEGFGPLKIAGAALTLVGLGVARRPAAPQRDPLRGPSGYRAGPAVRQVG</sequence>
<evidence type="ECO:0000313" key="9">
    <source>
        <dbReference type="EMBL" id="TMI82363.1"/>
    </source>
</evidence>
<dbReference type="InterPro" id="IPR050638">
    <property type="entry name" value="AA-Vitamin_Transporters"/>
</dbReference>
<evidence type="ECO:0000256" key="1">
    <source>
        <dbReference type="ARBA" id="ARBA00004141"/>
    </source>
</evidence>
<dbReference type="GO" id="GO:0016020">
    <property type="term" value="C:membrane"/>
    <property type="evidence" value="ECO:0007669"/>
    <property type="project" value="UniProtKB-SubCell"/>
</dbReference>
<evidence type="ECO:0000259" key="8">
    <source>
        <dbReference type="Pfam" id="PF00892"/>
    </source>
</evidence>
<dbReference type="PANTHER" id="PTHR32322">
    <property type="entry name" value="INNER MEMBRANE TRANSPORTER"/>
    <property type="match status" value="1"/>
</dbReference>
<feature type="domain" description="EamA" evidence="8">
    <location>
        <begin position="14"/>
        <end position="149"/>
    </location>
</feature>
<evidence type="ECO:0000256" key="4">
    <source>
        <dbReference type="ARBA" id="ARBA00022989"/>
    </source>
</evidence>
<dbReference type="AlphaFoldDB" id="A0A537JFP9"/>
<evidence type="ECO:0000256" key="7">
    <source>
        <dbReference type="SAM" id="Phobius"/>
    </source>
</evidence>
<feature type="transmembrane region" description="Helical" evidence="7">
    <location>
        <begin position="137"/>
        <end position="159"/>
    </location>
</feature>
<gene>
    <name evidence="9" type="ORF">E6H04_04860</name>
</gene>